<keyword evidence="2" id="KW-1185">Reference proteome</keyword>
<evidence type="ECO:0000313" key="1">
    <source>
        <dbReference type="EMBL" id="ASU84522.1"/>
    </source>
</evidence>
<dbReference type="EMBL" id="CP022753">
    <property type="protein sequence ID" value="ASU84522.1"/>
    <property type="molecule type" value="Genomic_DNA"/>
</dbReference>
<gene>
    <name evidence="1" type="ORF">CDO52_18460</name>
</gene>
<name>A0A223S8W6_9ACTN</name>
<organism evidence="1 2">
    <name type="scientific">Nocardiopsis gilva YIM 90087</name>
    <dbReference type="NCBI Taxonomy" id="1235441"/>
    <lineage>
        <taxon>Bacteria</taxon>
        <taxon>Bacillati</taxon>
        <taxon>Actinomycetota</taxon>
        <taxon>Actinomycetes</taxon>
        <taxon>Streptosporangiales</taxon>
        <taxon>Nocardiopsidaceae</taxon>
        <taxon>Nocardiopsis</taxon>
    </lineage>
</organism>
<reference evidence="1 2" key="1">
    <citation type="submission" date="2017-08" db="EMBL/GenBank/DDBJ databases">
        <title>The complete genome sequence of Nocardiopsis gilva YIM 90087.</title>
        <authorList>
            <person name="Yin M."/>
            <person name="Tang S."/>
        </authorList>
    </citation>
    <scope>NUCLEOTIDE SEQUENCE [LARGE SCALE GENOMIC DNA]</scope>
    <source>
        <strain evidence="1 2">YIM 90087</strain>
    </source>
</reference>
<sequence length="599" mass="64227">MDREDDPWGTIATEREVLAIARSVPSTNRLLDVIGLFGGDDRIQVTFVVDPGSVSEPGVRGLLHGAGVIRVESWQQVLTDQGRFALALAASPKGPLHELDPPLVLMPHGVGHNRRVGEAPGSLTSASGLDPSQLLHDGRVVADRLALSHAEQLARLSRTCPPAARHGVVVGDPTFDRMLAHAGRRDRYRTALGVGGGDGPGGAGFEAGAGDGTDRRFVVLSSTWNRDSLLGAERDLIRELLAALPVDHYRVGLIAHPNVWYRHGRAMLELWFADEIEAGLVLIPPYEGWRVALVAADVVIGDHGSVTFYAAAIGRPVLVAAFGDTELDPASPLLTFGRGARRIDPGADLEEQVLRATQSRPPSVADLLIEHHGGSAERMRALLYGLLDLSEPRTAARYLTLPDLEVKGEDVTAWQVEFSAPAGGRRGRPTGATASGVDADAAVSTDVLLRRFPAGAPSPAAPDPDRLLVVDAEDTVMPRWQSAHAWSRRRPLSEHEAVRWLGTKLAEYPKSRLAAAATGDGQALLIDREGRGFRARSRSGPLDAAVLAAAAAGWARTGWAWHPWRRGVRVAVGDTEMRLQTSPPPRTISVFWGRRVGVG</sequence>
<evidence type="ECO:0000313" key="2">
    <source>
        <dbReference type="Proteomes" id="UP000215005"/>
    </source>
</evidence>
<protein>
    <recommendedName>
        <fullName evidence="3">Translation initiation factor 2</fullName>
    </recommendedName>
</protein>
<dbReference type="OrthoDB" id="3661391at2"/>
<proteinExistence type="predicted"/>
<dbReference type="RefSeq" id="WP_094932571.1">
    <property type="nucleotide sequence ID" value="NZ_CP022753.1"/>
</dbReference>
<accession>A0A223S8W6</accession>
<dbReference type="AlphaFoldDB" id="A0A223S8W6"/>
<dbReference type="KEGG" id="ngv:CDO52_18460"/>
<dbReference type="Proteomes" id="UP000215005">
    <property type="component" value="Chromosome"/>
</dbReference>
<dbReference type="SUPFAM" id="SSF53756">
    <property type="entry name" value="UDP-Glycosyltransferase/glycogen phosphorylase"/>
    <property type="match status" value="1"/>
</dbReference>
<evidence type="ECO:0008006" key="3">
    <source>
        <dbReference type="Google" id="ProtNLM"/>
    </source>
</evidence>